<proteinExistence type="predicted"/>
<organism evidence="3 4">
    <name type="scientific">Mycolicibacterium grossiae</name>
    <dbReference type="NCBI Taxonomy" id="1552759"/>
    <lineage>
        <taxon>Bacteria</taxon>
        <taxon>Bacillati</taxon>
        <taxon>Actinomycetota</taxon>
        <taxon>Actinomycetes</taxon>
        <taxon>Mycobacteriales</taxon>
        <taxon>Mycobacteriaceae</taxon>
        <taxon>Mycolicibacterium</taxon>
    </lineage>
</organism>
<dbReference type="InterPro" id="IPR025442">
    <property type="entry name" value="DUF4185"/>
</dbReference>
<gene>
    <name evidence="3" type="ORF">BEL07_13710</name>
</gene>
<evidence type="ECO:0000256" key="1">
    <source>
        <dbReference type="SAM" id="MobiDB-lite"/>
    </source>
</evidence>
<feature type="compositionally biased region" description="Low complexity" evidence="1">
    <location>
        <begin position="196"/>
        <end position="211"/>
    </location>
</feature>
<feature type="domain" description="DUF4185" evidence="2">
    <location>
        <begin position="413"/>
        <end position="774"/>
    </location>
</feature>
<feature type="compositionally biased region" description="Polar residues" evidence="1">
    <location>
        <begin position="124"/>
        <end position="136"/>
    </location>
</feature>
<sequence length="780" mass="78973">MGAAHYIGRVGGLAVALGVGTAVVTGHGVAYADDGGSDSSSASGSSANSSTSTGTTNSGTTSGTTTGTTTSGTTTGNTTSGTTTSGTTTSGTTSSGTASGTKDTDSTDGAKDAGGTKPAEPGTVSAQTNTGSSGSTKAAEPSPATEPTVPTAPMEPTAPTEPTEPTAPTASPEPTTPPTPAVNSGGSDTKATDGGATASKAPTTATAPTTAVKDAKDVRDATNAGGAKTARTLAATTTNDTLTSAAISSGAVSSAAVSSAAVSSAAVIAPSPTPAAPAALTPAQTIGSLVTGVASVVSNVIGWVMGPLAGSAPAAPAEPPLAWTLLAFARREIDQFVATVNGALGLTSPVAAQTTVLDQSESLAQTANLALAAPFAAALAAAAVPARPAFPAPGQAVSGSTTFVDWVTGNFQPNDTYARYGIWGTDIGTMWDNGIADDPTTPINEHQILMAFGDTFGGPNMTGTWRLNTLFRSSDLALADGLSVPNGQWLNGNMFGGSPLWEPTYARQIILPERLPAGLPAGVTLIPTAGISVPTPGTQFGATQYLSFMSVKQWGAAGQWTTNYSAIAYSTDNGENWYVAPSSVRMNDPWSGNANFQQAAFVRPGDGYVYSYGTPNGRQGAAYLSRVAEKDILDVSKYEYYSKGTAGGWFGWGATPAGWYKGQPAKATAVFGGTEQGACGSVKAGSQVSEFSVQYNKTLNKYVTLYGDQFNNIVMRTSDTPQGTWSDAKVLMAQQPGGIYAPMMHPWSPSTMGTGTDLYWNLSLWSEYNVMLMKTDLTKV</sequence>
<feature type="compositionally biased region" description="Low complexity" evidence="1">
    <location>
        <begin position="138"/>
        <end position="173"/>
    </location>
</feature>
<evidence type="ECO:0000313" key="4">
    <source>
        <dbReference type="Proteomes" id="UP000178953"/>
    </source>
</evidence>
<dbReference type="OrthoDB" id="284233at2"/>
<reference evidence="3 4" key="1">
    <citation type="submission" date="2016-09" db="EMBL/GenBank/DDBJ databases">
        <title>genome sequence of Mycobacterium sp. 739 SCH.</title>
        <authorList>
            <person name="Greninger A.L."/>
            <person name="Qin X."/>
            <person name="Jerome K."/>
            <person name="Vora S."/>
            <person name="Quinn K."/>
        </authorList>
    </citation>
    <scope>NUCLEOTIDE SEQUENCE [LARGE SCALE GENOMIC DNA]</scope>
    <source>
        <strain evidence="3 4">SCH</strain>
    </source>
</reference>
<comment type="caution">
    <text evidence="3">The sequence shown here is derived from an EMBL/GenBank/DDBJ whole genome shotgun (WGS) entry which is preliminary data.</text>
</comment>
<feature type="region of interest" description="Disordered" evidence="1">
    <location>
        <begin position="32"/>
        <end position="226"/>
    </location>
</feature>
<dbReference type="Pfam" id="PF13810">
    <property type="entry name" value="DUF4185"/>
    <property type="match status" value="1"/>
</dbReference>
<keyword evidence="4" id="KW-1185">Reference proteome</keyword>
<dbReference type="EMBL" id="MCHX01000028">
    <property type="protein sequence ID" value="OFJ53218.1"/>
    <property type="molecule type" value="Genomic_DNA"/>
</dbReference>
<evidence type="ECO:0000259" key="2">
    <source>
        <dbReference type="Pfam" id="PF13810"/>
    </source>
</evidence>
<feature type="compositionally biased region" description="Basic and acidic residues" evidence="1">
    <location>
        <begin position="102"/>
        <end position="111"/>
    </location>
</feature>
<dbReference type="AlphaFoldDB" id="A0A1E8Q3L9"/>
<feature type="compositionally biased region" description="Low complexity" evidence="1">
    <location>
        <begin position="32"/>
        <end position="101"/>
    </location>
</feature>
<accession>A0A1E8Q3L9</accession>
<evidence type="ECO:0000313" key="3">
    <source>
        <dbReference type="EMBL" id="OFJ53218.1"/>
    </source>
</evidence>
<name>A0A1E8Q3L9_9MYCO</name>
<dbReference type="Proteomes" id="UP000178953">
    <property type="component" value="Unassembled WGS sequence"/>
</dbReference>
<protein>
    <recommendedName>
        <fullName evidence="2">DUF4185 domain-containing protein</fullName>
    </recommendedName>
</protein>